<comment type="caution">
    <text evidence="6">The sequence shown here is derived from an EMBL/GenBank/DDBJ whole genome shotgun (WGS) entry which is preliminary data.</text>
</comment>
<dbReference type="Proteomes" id="UP000642748">
    <property type="component" value="Unassembled WGS sequence"/>
</dbReference>
<name>A0A8J3QQV2_9ACTN</name>
<feature type="transmembrane region" description="Helical" evidence="5">
    <location>
        <begin position="77"/>
        <end position="99"/>
    </location>
</feature>
<evidence type="ECO:0000256" key="2">
    <source>
        <dbReference type="ARBA" id="ARBA00022692"/>
    </source>
</evidence>
<feature type="transmembrane region" description="Helical" evidence="5">
    <location>
        <begin position="35"/>
        <end position="57"/>
    </location>
</feature>
<feature type="transmembrane region" description="Helical" evidence="5">
    <location>
        <begin position="263"/>
        <end position="284"/>
    </location>
</feature>
<accession>A0A8J3QQV2</accession>
<keyword evidence="3 5" id="KW-1133">Transmembrane helix</keyword>
<feature type="transmembrane region" description="Helical" evidence="5">
    <location>
        <begin position="232"/>
        <end position="251"/>
    </location>
</feature>
<dbReference type="GO" id="GO:0016020">
    <property type="term" value="C:membrane"/>
    <property type="evidence" value="ECO:0007669"/>
    <property type="project" value="UniProtKB-SubCell"/>
</dbReference>
<dbReference type="PANTHER" id="PTHR11040">
    <property type="entry name" value="ZINC/IRON TRANSPORTER"/>
    <property type="match status" value="1"/>
</dbReference>
<reference evidence="6" key="1">
    <citation type="submission" date="2021-01" db="EMBL/GenBank/DDBJ databases">
        <title>Whole genome shotgun sequence of Rugosimonospora africana NBRC 104875.</title>
        <authorList>
            <person name="Komaki H."/>
            <person name="Tamura T."/>
        </authorList>
    </citation>
    <scope>NUCLEOTIDE SEQUENCE</scope>
    <source>
        <strain evidence="6">NBRC 104875</strain>
    </source>
</reference>
<feature type="transmembrane region" description="Helical" evidence="5">
    <location>
        <begin position="170"/>
        <end position="190"/>
    </location>
</feature>
<dbReference type="InterPro" id="IPR003689">
    <property type="entry name" value="ZIP"/>
</dbReference>
<feature type="transmembrane region" description="Helical" evidence="5">
    <location>
        <begin position="202"/>
        <end position="226"/>
    </location>
</feature>
<evidence type="ECO:0008006" key="8">
    <source>
        <dbReference type="Google" id="ProtNLM"/>
    </source>
</evidence>
<dbReference type="EMBL" id="BONZ01000038">
    <property type="protein sequence ID" value="GIH15765.1"/>
    <property type="molecule type" value="Genomic_DNA"/>
</dbReference>
<keyword evidence="4 5" id="KW-0472">Membrane</keyword>
<feature type="transmembrane region" description="Helical" evidence="5">
    <location>
        <begin position="6"/>
        <end position="23"/>
    </location>
</feature>
<proteinExistence type="predicted"/>
<protein>
    <recommendedName>
        <fullName evidence="8">Zinc permease</fullName>
    </recommendedName>
</protein>
<evidence type="ECO:0000313" key="7">
    <source>
        <dbReference type="Proteomes" id="UP000642748"/>
    </source>
</evidence>
<evidence type="ECO:0000256" key="4">
    <source>
        <dbReference type="ARBA" id="ARBA00023136"/>
    </source>
</evidence>
<organism evidence="6 7">
    <name type="scientific">Rugosimonospora africana</name>
    <dbReference type="NCBI Taxonomy" id="556532"/>
    <lineage>
        <taxon>Bacteria</taxon>
        <taxon>Bacillati</taxon>
        <taxon>Actinomycetota</taxon>
        <taxon>Actinomycetes</taxon>
        <taxon>Micromonosporales</taxon>
        <taxon>Micromonosporaceae</taxon>
        <taxon>Rugosimonospora</taxon>
    </lineage>
</organism>
<comment type="subcellular location">
    <subcellularLocation>
        <location evidence="1">Membrane</location>
        <topology evidence="1">Multi-pass membrane protein</topology>
    </subcellularLocation>
</comment>
<keyword evidence="2 5" id="KW-0812">Transmembrane</keyword>
<evidence type="ECO:0000256" key="5">
    <source>
        <dbReference type="SAM" id="Phobius"/>
    </source>
</evidence>
<keyword evidence="7" id="KW-1185">Reference proteome</keyword>
<evidence type="ECO:0000313" key="6">
    <source>
        <dbReference type="EMBL" id="GIH15765.1"/>
    </source>
</evidence>
<feature type="transmembrane region" description="Helical" evidence="5">
    <location>
        <begin position="140"/>
        <end position="164"/>
    </location>
</feature>
<evidence type="ECO:0000256" key="3">
    <source>
        <dbReference type="ARBA" id="ARBA00022989"/>
    </source>
</evidence>
<evidence type="ECO:0000256" key="1">
    <source>
        <dbReference type="ARBA" id="ARBA00004141"/>
    </source>
</evidence>
<sequence>MSGAEVVGLGAIAGLTIFLGLPLGRLRRGSDGLRATLNAVAIGILVFLLWDVLTHAVDPIEQALTSATGGHRGGWPRFAGLCAVFAVGLALGLISLVYYDRWMARRRPAGQPRRHGPGAMSVAERPAKTPLDLADPARRLALLIAVGIGLHNFSEGLAIGQSAASGELSLAVLLIIGFGLHNATEGFGIVGPLAGGGERPSWRLLVVLGLIGGGPTFLGTVVGQSFVNDTVYLGFLALAAGSILYVVLQLLKVAFRLGRVTPLYWGLLGGLLLGFATDFVVTAAGA</sequence>
<dbReference type="RefSeq" id="WP_203919391.1">
    <property type="nucleotide sequence ID" value="NZ_BONZ01000038.1"/>
</dbReference>
<dbReference type="AlphaFoldDB" id="A0A8J3QQV2"/>
<gene>
    <name evidence="6" type="ORF">Raf01_39370</name>
</gene>
<dbReference type="GO" id="GO:0005385">
    <property type="term" value="F:zinc ion transmembrane transporter activity"/>
    <property type="evidence" value="ECO:0007669"/>
    <property type="project" value="TreeGrafter"/>
</dbReference>
<dbReference type="PANTHER" id="PTHR11040:SF205">
    <property type="entry name" value="ZINC TRANSPORTER ZUPT"/>
    <property type="match status" value="1"/>
</dbReference>
<dbReference type="Pfam" id="PF02535">
    <property type="entry name" value="Zip"/>
    <property type="match status" value="1"/>
</dbReference>